<feature type="domain" description="ABM" evidence="1">
    <location>
        <begin position="66"/>
        <end position="157"/>
    </location>
</feature>
<dbReference type="AlphaFoldDB" id="A0A1I0T0E8"/>
<dbReference type="SUPFAM" id="SSF54909">
    <property type="entry name" value="Dimeric alpha+beta barrel"/>
    <property type="match status" value="1"/>
</dbReference>
<evidence type="ECO:0000313" key="3">
    <source>
        <dbReference type="Proteomes" id="UP000198650"/>
    </source>
</evidence>
<reference evidence="3" key="1">
    <citation type="submission" date="2016-10" db="EMBL/GenBank/DDBJ databases">
        <authorList>
            <person name="Varghese N."/>
            <person name="Submissions S."/>
        </authorList>
    </citation>
    <scope>NUCLEOTIDE SEQUENCE [LARGE SCALE GENOMIC DNA]</scope>
    <source>
        <strain evidence="3">M1</strain>
    </source>
</reference>
<dbReference type="InterPro" id="IPR050404">
    <property type="entry name" value="Heme-degrading_MO"/>
</dbReference>
<dbReference type="PANTHER" id="PTHR34474:SF2">
    <property type="entry name" value="SIGNAL TRANSDUCTION PROTEIN TRAP"/>
    <property type="match status" value="1"/>
</dbReference>
<protein>
    <submittedName>
        <fullName evidence="2">Heme-degrading monooxygenase HmoA</fullName>
    </submittedName>
</protein>
<keyword evidence="2" id="KW-0503">Monooxygenase</keyword>
<dbReference type="RefSeq" id="WP_090948643.1">
    <property type="nucleotide sequence ID" value="NZ_FOJS01000009.1"/>
</dbReference>
<dbReference type="GO" id="GO:0004497">
    <property type="term" value="F:monooxygenase activity"/>
    <property type="evidence" value="ECO:0007669"/>
    <property type="project" value="UniProtKB-KW"/>
</dbReference>
<dbReference type="OrthoDB" id="2352283at2"/>
<dbReference type="InterPro" id="IPR007138">
    <property type="entry name" value="ABM_dom"/>
</dbReference>
<accession>A0A1I0T0E8</accession>
<sequence>MKKMYITTGTADYLQKVKDMYKNETMLLLENGEDAVLLHETDGETVFNEPRCYEVIDASGELGGAFVVCNNIPVTDEGRPLFEHRFQQRARLIENEPGFVAIRVLRPLSNDTYVIMTLWEGKEYFEQWQRSNAFAKAHERRKDEQKPSRQIFPRPSYVTTYSVVQER</sequence>
<dbReference type="Proteomes" id="UP000198650">
    <property type="component" value="Unassembled WGS sequence"/>
</dbReference>
<dbReference type="Pfam" id="PF03992">
    <property type="entry name" value="ABM"/>
    <property type="match status" value="1"/>
</dbReference>
<dbReference type="Gene3D" id="3.30.70.100">
    <property type="match status" value="1"/>
</dbReference>
<keyword evidence="2" id="KW-0560">Oxidoreductase</keyword>
<organism evidence="2 3">
    <name type="scientific">Parageobacillus thermantarcticus</name>
    <dbReference type="NCBI Taxonomy" id="186116"/>
    <lineage>
        <taxon>Bacteria</taxon>
        <taxon>Bacillati</taxon>
        <taxon>Bacillota</taxon>
        <taxon>Bacilli</taxon>
        <taxon>Bacillales</taxon>
        <taxon>Anoxybacillaceae</taxon>
        <taxon>Parageobacillus</taxon>
    </lineage>
</organism>
<evidence type="ECO:0000259" key="1">
    <source>
        <dbReference type="PROSITE" id="PS51725"/>
    </source>
</evidence>
<name>A0A1I0T0E8_9BACL</name>
<keyword evidence="3" id="KW-1185">Reference proteome</keyword>
<gene>
    <name evidence="2" type="ORF">SAMN05192569_100932</name>
</gene>
<dbReference type="PROSITE" id="PS51725">
    <property type="entry name" value="ABM"/>
    <property type="match status" value="1"/>
</dbReference>
<dbReference type="PANTHER" id="PTHR34474">
    <property type="entry name" value="SIGNAL TRANSDUCTION PROTEIN TRAP"/>
    <property type="match status" value="1"/>
</dbReference>
<evidence type="ECO:0000313" key="2">
    <source>
        <dbReference type="EMBL" id="SFA45244.1"/>
    </source>
</evidence>
<dbReference type="STRING" id="186116.SAMN05192569_100932"/>
<dbReference type="InterPro" id="IPR011008">
    <property type="entry name" value="Dimeric_a/b-barrel"/>
</dbReference>
<proteinExistence type="predicted"/>
<dbReference type="EMBL" id="FOJS01000009">
    <property type="protein sequence ID" value="SFA45244.1"/>
    <property type="molecule type" value="Genomic_DNA"/>
</dbReference>